<proteinExistence type="predicted"/>
<protein>
    <submittedName>
        <fullName evidence="2">Uncharacterized protein</fullName>
    </submittedName>
</protein>
<keyword evidence="3" id="KW-1185">Reference proteome</keyword>
<evidence type="ECO:0000313" key="2">
    <source>
        <dbReference type="EMBL" id="UJO15943.1"/>
    </source>
</evidence>
<dbReference type="OMA" id="RHTEHGK"/>
<dbReference type="RefSeq" id="XP_047760309.1">
    <property type="nucleotide sequence ID" value="XM_047904459.1"/>
</dbReference>
<feature type="compositionally biased region" description="Basic and acidic residues" evidence="1">
    <location>
        <begin position="60"/>
        <end position="96"/>
    </location>
</feature>
<sequence>MAYHDPLAARPKTAEQANEKEHKTNAGVIQKRGKQSGYVPYQDAVYYNDHNSSSDSPDYNSRDRRRDDHGYREVYETVRRRRFKSDAGRTPRPRDDGDYEEQGQYPRRSSHYPDLDFPGGGRRRRGHSGNSSDSQIHHRTRSHTRSRDRYRGDSRSRSRSRSHDRSSRRSRSINSRPQYLPQQDPRKPSESYTILKALKSAAMAGGVEAVRCRAEPGPWSGQKGKRIALAAATGTAIGALRNGRLAASGKMPYADAAMTGFYAIDFLKRVARHTEHGKNSLKEQRDWYEGRDWDEEARGRWGESVRDRVRGRSGQRG</sequence>
<dbReference type="Proteomes" id="UP000756132">
    <property type="component" value="Chromosome 4"/>
</dbReference>
<accession>A0A9Q8P7D6</accession>
<evidence type="ECO:0000256" key="1">
    <source>
        <dbReference type="SAM" id="MobiDB-lite"/>
    </source>
</evidence>
<reference evidence="2" key="2">
    <citation type="journal article" date="2022" name="Microb. Genom.">
        <title>A chromosome-scale genome assembly of the tomato pathogen Cladosporium fulvum reveals a compartmentalized genome architecture and the presence of a dispensable chromosome.</title>
        <authorList>
            <person name="Zaccaron A.Z."/>
            <person name="Chen L.H."/>
            <person name="Samaras A."/>
            <person name="Stergiopoulos I."/>
        </authorList>
    </citation>
    <scope>NUCLEOTIDE SEQUENCE</scope>
    <source>
        <strain evidence="2">Race5_Kim</strain>
    </source>
</reference>
<name>A0A9Q8P7D6_PASFU</name>
<feature type="compositionally biased region" description="Polar residues" evidence="1">
    <location>
        <begin position="49"/>
        <end position="59"/>
    </location>
</feature>
<dbReference type="GeneID" id="71985189"/>
<evidence type="ECO:0000313" key="3">
    <source>
        <dbReference type="Proteomes" id="UP000756132"/>
    </source>
</evidence>
<dbReference type="KEGG" id="ffu:CLAFUR5_05311"/>
<feature type="region of interest" description="Disordered" evidence="1">
    <location>
        <begin position="1"/>
        <end position="189"/>
    </location>
</feature>
<feature type="compositionally biased region" description="Basic and acidic residues" evidence="1">
    <location>
        <begin position="145"/>
        <end position="167"/>
    </location>
</feature>
<organism evidence="2 3">
    <name type="scientific">Passalora fulva</name>
    <name type="common">Tomato leaf mold</name>
    <name type="synonym">Cladosporium fulvum</name>
    <dbReference type="NCBI Taxonomy" id="5499"/>
    <lineage>
        <taxon>Eukaryota</taxon>
        <taxon>Fungi</taxon>
        <taxon>Dikarya</taxon>
        <taxon>Ascomycota</taxon>
        <taxon>Pezizomycotina</taxon>
        <taxon>Dothideomycetes</taxon>
        <taxon>Dothideomycetidae</taxon>
        <taxon>Mycosphaerellales</taxon>
        <taxon>Mycosphaerellaceae</taxon>
        <taxon>Fulvia</taxon>
    </lineage>
</organism>
<dbReference type="OrthoDB" id="5407645at2759"/>
<reference evidence="2" key="1">
    <citation type="submission" date="2021-12" db="EMBL/GenBank/DDBJ databases">
        <authorList>
            <person name="Zaccaron A."/>
            <person name="Stergiopoulos I."/>
        </authorList>
    </citation>
    <scope>NUCLEOTIDE SEQUENCE</scope>
    <source>
        <strain evidence="2">Race5_Kim</strain>
    </source>
</reference>
<dbReference type="AlphaFoldDB" id="A0A9Q8P7D6"/>
<gene>
    <name evidence="2" type="ORF">CLAFUR5_05311</name>
</gene>
<dbReference type="EMBL" id="CP090166">
    <property type="protein sequence ID" value="UJO15943.1"/>
    <property type="molecule type" value="Genomic_DNA"/>
</dbReference>